<accession>A0A8S9KH35</accession>
<sequence length="123" mass="13699">MSPGGVSEKGSSWLLHFIKRLRFHFSHTNTFDLQENDCVSTSATPLPETTAFRISWRFMALLPSGLLRKQWPNLETYKCPHGVSISGENRLGQAKVSARNTTTTGDYELSPSPADQEVERASS</sequence>
<proteinExistence type="predicted"/>
<organism evidence="2">
    <name type="scientific">Brassica cretica</name>
    <name type="common">Mustard</name>
    <dbReference type="NCBI Taxonomy" id="69181"/>
    <lineage>
        <taxon>Eukaryota</taxon>
        <taxon>Viridiplantae</taxon>
        <taxon>Streptophyta</taxon>
        <taxon>Embryophyta</taxon>
        <taxon>Tracheophyta</taxon>
        <taxon>Spermatophyta</taxon>
        <taxon>Magnoliopsida</taxon>
        <taxon>eudicotyledons</taxon>
        <taxon>Gunneridae</taxon>
        <taxon>Pentapetalae</taxon>
        <taxon>rosids</taxon>
        <taxon>malvids</taxon>
        <taxon>Brassicales</taxon>
        <taxon>Brassicaceae</taxon>
        <taxon>Brassiceae</taxon>
        <taxon>Brassica</taxon>
    </lineage>
</organism>
<reference evidence="2" key="1">
    <citation type="submission" date="2019-12" db="EMBL/GenBank/DDBJ databases">
        <title>Genome sequencing and annotation of Brassica cretica.</title>
        <authorList>
            <person name="Studholme D.J."/>
            <person name="Sarris P.F."/>
        </authorList>
    </citation>
    <scope>NUCLEOTIDE SEQUENCE</scope>
    <source>
        <strain evidence="2">PFS-102/07</strain>
        <tissue evidence="2">Leaf</tissue>
    </source>
</reference>
<feature type="region of interest" description="Disordered" evidence="1">
    <location>
        <begin position="85"/>
        <end position="123"/>
    </location>
</feature>
<dbReference type="Proteomes" id="UP000266723">
    <property type="component" value="Unassembled WGS sequence"/>
</dbReference>
<name>A0A8S9KH35_BRACR</name>
<protein>
    <submittedName>
        <fullName evidence="2">Uncharacterized protein</fullName>
    </submittedName>
</protein>
<reference evidence="3 4" key="3">
    <citation type="journal article" date="2020" name="BMC Genomics">
        <title>Intraspecific diversification of the crop wild relative Brassica cretica Lam. using demographic model selection.</title>
        <authorList>
            <person name="Kioukis A."/>
            <person name="Michalopoulou V.A."/>
            <person name="Briers L."/>
            <person name="Pirintsos S."/>
            <person name="Studholme D.J."/>
            <person name="Pavlidis P."/>
            <person name="Sarris P.F."/>
        </authorList>
    </citation>
    <scope>NUCLEOTIDE SEQUENCE [LARGE SCALE GENOMIC DNA]</scope>
    <source>
        <strain evidence="4">cv. PFS-1207/04</strain>
        <strain evidence="3">PFS-1207/04</strain>
    </source>
</reference>
<dbReference type="EMBL" id="QGKY02000164">
    <property type="protein sequence ID" value="KAF2594084.1"/>
    <property type="molecule type" value="Genomic_DNA"/>
</dbReference>
<evidence type="ECO:0000313" key="2">
    <source>
        <dbReference type="EMBL" id="KAF2594084.1"/>
    </source>
</evidence>
<evidence type="ECO:0000313" key="4">
    <source>
        <dbReference type="Proteomes" id="UP000266723"/>
    </source>
</evidence>
<evidence type="ECO:0000313" key="3">
    <source>
        <dbReference type="EMBL" id="KAF3518938.1"/>
    </source>
</evidence>
<gene>
    <name evidence="3" type="ORF">DY000_02062832</name>
    <name evidence="2" type="ORF">F2Q70_00044790</name>
</gene>
<keyword evidence="4" id="KW-1185">Reference proteome</keyword>
<evidence type="ECO:0000256" key="1">
    <source>
        <dbReference type="SAM" id="MobiDB-lite"/>
    </source>
</evidence>
<dbReference type="EMBL" id="QGKV02001556">
    <property type="protein sequence ID" value="KAF3518938.1"/>
    <property type="molecule type" value="Genomic_DNA"/>
</dbReference>
<reference evidence="3" key="2">
    <citation type="submission" date="2019-12" db="EMBL/GenBank/DDBJ databases">
        <authorList>
            <person name="Studholme D.J."/>
            <person name="Sarris P."/>
        </authorList>
    </citation>
    <scope>NUCLEOTIDE SEQUENCE</scope>
    <source>
        <strain evidence="3">PFS-1207/04</strain>
        <tissue evidence="3">Leaf</tissue>
    </source>
</reference>
<dbReference type="AlphaFoldDB" id="A0A8S9KH35"/>
<comment type="caution">
    <text evidence="2">The sequence shown here is derived from an EMBL/GenBank/DDBJ whole genome shotgun (WGS) entry which is preliminary data.</text>
</comment>